<feature type="transmembrane region" description="Helical" evidence="1">
    <location>
        <begin position="12"/>
        <end position="29"/>
    </location>
</feature>
<organism evidence="2 3">
    <name type="scientific">Centipeda periodontii DSM 2778</name>
    <dbReference type="NCBI Taxonomy" id="888060"/>
    <lineage>
        <taxon>Bacteria</taxon>
        <taxon>Bacillati</taxon>
        <taxon>Bacillota</taxon>
        <taxon>Negativicutes</taxon>
        <taxon>Selenomonadales</taxon>
        <taxon>Selenomonadaceae</taxon>
        <taxon>Centipeda</taxon>
    </lineage>
</organism>
<accession>F5RMT1</accession>
<gene>
    <name evidence="2" type="ORF">HMPREF9081_1567</name>
</gene>
<dbReference type="EMBL" id="AFHQ01000034">
    <property type="protein sequence ID" value="EGK59579.1"/>
    <property type="molecule type" value="Genomic_DNA"/>
</dbReference>
<dbReference type="Proteomes" id="UP000004067">
    <property type="component" value="Unassembled WGS sequence"/>
</dbReference>
<sequence length="349" mass="39230">MMSSATKLKLSIVAVAVVLLLLGGLFWYFRVHTKTPEYALHAIEDALDRNDETLFLRHVRLDAVLDAGYDDFMRGTMDAEFGHSREASAALEDFSKMLKPAFINMLKDAVHTRLTTGEWPSADVIEEGTDTENILSRIGVRDLTFREIARLTRDEEAQTAEADIVAHQGEADADFTFKILLVPSEEGDWQVVSIQNLHEYAVLLEQARRLRVEAYLEETDAIMARHDQTSGAAQLRLYSVLGAGALGSQATRDMARQIMEQDILVDWQERKDELAAVSVPRSMQSLHQLRLKICDLHIAYAQGYAAWMTDKNAATIRGAESSLRQAEVLEVEASFLVQRAKRLFGDKME</sequence>
<evidence type="ECO:0000313" key="3">
    <source>
        <dbReference type="Proteomes" id="UP000004067"/>
    </source>
</evidence>
<proteinExistence type="predicted"/>
<evidence type="ECO:0000256" key="1">
    <source>
        <dbReference type="SAM" id="Phobius"/>
    </source>
</evidence>
<evidence type="ECO:0008006" key="4">
    <source>
        <dbReference type="Google" id="ProtNLM"/>
    </source>
</evidence>
<keyword evidence="1" id="KW-0472">Membrane</keyword>
<evidence type="ECO:0000313" key="2">
    <source>
        <dbReference type="EMBL" id="EGK59579.1"/>
    </source>
</evidence>
<keyword evidence="3" id="KW-1185">Reference proteome</keyword>
<comment type="caution">
    <text evidence="2">The sequence shown here is derived from an EMBL/GenBank/DDBJ whole genome shotgun (WGS) entry which is preliminary data.</text>
</comment>
<dbReference type="OrthoDB" id="1662953at2"/>
<keyword evidence="1" id="KW-1133">Transmembrane helix</keyword>
<dbReference type="eggNOG" id="ENOG502ZCIE">
    <property type="taxonomic scope" value="Bacteria"/>
</dbReference>
<dbReference type="HOGENOM" id="CLU_064732_0_0_9"/>
<reference evidence="2 3" key="1">
    <citation type="submission" date="2011-04" db="EMBL/GenBank/DDBJ databases">
        <authorList>
            <person name="Muzny D."/>
            <person name="Qin X."/>
            <person name="Deng J."/>
            <person name="Jiang H."/>
            <person name="Liu Y."/>
            <person name="Qu J."/>
            <person name="Song X.-Z."/>
            <person name="Zhang L."/>
            <person name="Thornton R."/>
            <person name="Coyle M."/>
            <person name="Francisco L."/>
            <person name="Jackson L."/>
            <person name="Javaid M."/>
            <person name="Korchina V."/>
            <person name="Kovar C."/>
            <person name="Mata R."/>
            <person name="Mathew T."/>
            <person name="Ngo R."/>
            <person name="Nguyen L."/>
            <person name="Nguyen N."/>
            <person name="Okwuonu G."/>
            <person name="Ongeri F."/>
            <person name="Pham C."/>
            <person name="Simmons D."/>
            <person name="Wilczek-Boney K."/>
            <person name="Hale W."/>
            <person name="Jakkamsetti A."/>
            <person name="Pham P."/>
            <person name="Ruth R."/>
            <person name="San Lucas F."/>
            <person name="Warren J."/>
            <person name="Zhang J."/>
            <person name="Zhao Z."/>
            <person name="Zhou C."/>
            <person name="Zhu D."/>
            <person name="Lee S."/>
            <person name="Bess C."/>
            <person name="Blankenburg K."/>
            <person name="Forbes L."/>
            <person name="Fu Q."/>
            <person name="Gubbala S."/>
            <person name="Hirani K."/>
            <person name="Jayaseelan J.C."/>
            <person name="Lara F."/>
            <person name="Munidasa M."/>
            <person name="Palculict T."/>
            <person name="Patil S."/>
            <person name="Pu L.-L."/>
            <person name="Saada N."/>
            <person name="Tang L."/>
            <person name="Weissenberger G."/>
            <person name="Zhu Y."/>
            <person name="Hemphill L."/>
            <person name="Shang Y."/>
            <person name="Youmans B."/>
            <person name="Ayvaz T."/>
            <person name="Ross M."/>
            <person name="Santibanez J."/>
            <person name="Aqrawi P."/>
            <person name="Gross S."/>
            <person name="Joshi V."/>
            <person name="Fowler G."/>
            <person name="Nazareth L."/>
            <person name="Reid J."/>
            <person name="Worley K."/>
            <person name="Petrosino J."/>
            <person name="Highlander S."/>
            <person name="Gibbs R."/>
        </authorList>
    </citation>
    <scope>NUCLEOTIDE SEQUENCE [LARGE SCALE GENOMIC DNA]</scope>
    <source>
        <strain evidence="2 3">DSM 2778</strain>
    </source>
</reference>
<dbReference type="AlphaFoldDB" id="F5RMT1"/>
<keyword evidence="1" id="KW-0812">Transmembrane</keyword>
<name>F5RMT1_9FIRM</name>
<dbReference type="RefSeq" id="WP_006306546.1">
    <property type="nucleotide sequence ID" value="NZ_GL892076.1"/>
</dbReference>
<dbReference type="STRING" id="888060.HMPREF9081_1567"/>
<protein>
    <recommendedName>
        <fullName evidence="4">DUF2939 domain-containing protein</fullName>
    </recommendedName>
</protein>